<evidence type="ECO:0000256" key="6">
    <source>
        <dbReference type="PROSITE-ProRule" id="PRU00175"/>
    </source>
</evidence>
<dbReference type="GO" id="GO:0061630">
    <property type="term" value="F:ubiquitin protein ligase activity"/>
    <property type="evidence" value="ECO:0007669"/>
    <property type="project" value="TreeGrafter"/>
</dbReference>
<keyword evidence="6" id="KW-0862">Zinc</keyword>
<name>A0A9W8HIN6_9FUNG</name>
<keyword evidence="3" id="KW-0479">Metal-binding</keyword>
<accession>A0A9W8HIN6</accession>
<evidence type="ECO:0000256" key="1">
    <source>
        <dbReference type="ARBA" id="ARBA00004141"/>
    </source>
</evidence>
<evidence type="ECO:0000256" key="3">
    <source>
        <dbReference type="ARBA" id="ARBA00022723"/>
    </source>
</evidence>
<dbReference type="PROSITE" id="PS50089">
    <property type="entry name" value="ZF_RING_2"/>
    <property type="match status" value="1"/>
</dbReference>
<evidence type="ECO:0000259" key="8">
    <source>
        <dbReference type="PROSITE" id="PS50089"/>
    </source>
</evidence>
<gene>
    <name evidence="9" type="ORF">H4R18_001758</name>
</gene>
<comment type="subcellular location">
    <subcellularLocation>
        <location evidence="1">Membrane</location>
        <topology evidence="1">Multi-pass membrane protein</topology>
    </subcellularLocation>
</comment>
<feature type="domain" description="RING-type" evidence="8">
    <location>
        <begin position="194"/>
        <end position="242"/>
    </location>
</feature>
<dbReference type="InterPro" id="IPR013083">
    <property type="entry name" value="Znf_RING/FYVE/PHD"/>
</dbReference>
<dbReference type="SUPFAM" id="SSF57850">
    <property type="entry name" value="RING/U-box"/>
    <property type="match status" value="1"/>
</dbReference>
<protein>
    <recommendedName>
        <fullName evidence="8">RING-type domain-containing protein</fullName>
    </recommendedName>
</protein>
<evidence type="ECO:0000256" key="4">
    <source>
        <dbReference type="ARBA" id="ARBA00022989"/>
    </source>
</evidence>
<sequence length="293" mass="31415">MAGGSGVEPEDAHRDHGGKHMAMFLIFVAAVAVLPATVRLWRRRHPASHRLVGAGTVALLPLYCAARNGYARFVCVWAAFVGASAYIVRLATRDPLPPRAPRRVYQWLALINKAAYGASAAGAALLVLCVLNVAPGATDSEAAVEAAMLVPFYGLYFGLMSRDLVSLCSDRMAATLGFAAGGRLPTRQLPPGACGVCGGALLGEGPGPGEPVHELACGHGFHACCVRGWCVVGKRDTCPLCRENVDLARFRRHPWDRQELLYVAALEHMRFFVSWQPLALTLLTGVFWALGLE</sequence>
<feature type="transmembrane region" description="Helical" evidence="7">
    <location>
        <begin position="113"/>
        <end position="134"/>
    </location>
</feature>
<evidence type="ECO:0000256" key="5">
    <source>
        <dbReference type="ARBA" id="ARBA00023136"/>
    </source>
</evidence>
<comment type="caution">
    <text evidence="9">The sequence shown here is derived from an EMBL/GenBank/DDBJ whole genome shotgun (WGS) entry which is preliminary data.</text>
</comment>
<keyword evidence="4 7" id="KW-1133">Transmembrane helix</keyword>
<dbReference type="PANTHER" id="PTHR13407:SF0">
    <property type="entry name" value="FI05221P"/>
    <property type="match status" value="1"/>
</dbReference>
<keyword evidence="10" id="KW-1185">Reference proteome</keyword>
<dbReference type="GO" id="GO:0008270">
    <property type="term" value="F:zinc ion binding"/>
    <property type="evidence" value="ECO:0007669"/>
    <property type="project" value="UniProtKB-KW"/>
</dbReference>
<dbReference type="GO" id="GO:0005789">
    <property type="term" value="C:endoplasmic reticulum membrane"/>
    <property type="evidence" value="ECO:0007669"/>
    <property type="project" value="TreeGrafter"/>
</dbReference>
<keyword evidence="6" id="KW-0863">Zinc-finger</keyword>
<keyword evidence="5 7" id="KW-0472">Membrane</keyword>
<evidence type="ECO:0000313" key="10">
    <source>
        <dbReference type="Proteomes" id="UP001140217"/>
    </source>
</evidence>
<reference evidence="9" key="1">
    <citation type="submission" date="2022-07" db="EMBL/GenBank/DDBJ databases">
        <title>Phylogenomic reconstructions and comparative analyses of Kickxellomycotina fungi.</title>
        <authorList>
            <person name="Reynolds N.K."/>
            <person name="Stajich J.E."/>
            <person name="Barry K."/>
            <person name="Grigoriev I.V."/>
            <person name="Crous P."/>
            <person name="Smith M.E."/>
        </authorList>
    </citation>
    <scope>NUCLEOTIDE SEQUENCE</scope>
    <source>
        <strain evidence="9">NBRC 105414</strain>
    </source>
</reference>
<dbReference type="PANTHER" id="PTHR13407">
    <property type="entry name" value="RNF121 PROTEIN"/>
    <property type="match status" value="1"/>
</dbReference>
<feature type="transmembrane region" description="Helical" evidence="7">
    <location>
        <begin position="69"/>
        <end position="92"/>
    </location>
</feature>
<dbReference type="InterPro" id="IPR040176">
    <property type="entry name" value="RNF121/RNF175"/>
</dbReference>
<keyword evidence="2 7" id="KW-0812">Transmembrane</keyword>
<dbReference type="EMBL" id="JANBUL010000050">
    <property type="protein sequence ID" value="KAJ2783312.1"/>
    <property type="molecule type" value="Genomic_DNA"/>
</dbReference>
<dbReference type="Gene3D" id="3.30.40.10">
    <property type="entry name" value="Zinc/RING finger domain, C3HC4 (zinc finger)"/>
    <property type="match status" value="1"/>
</dbReference>
<evidence type="ECO:0000313" key="9">
    <source>
        <dbReference type="EMBL" id="KAJ2783312.1"/>
    </source>
</evidence>
<dbReference type="Pfam" id="PF13639">
    <property type="entry name" value="zf-RING_2"/>
    <property type="match status" value="1"/>
</dbReference>
<feature type="transmembrane region" description="Helical" evidence="7">
    <location>
        <begin position="271"/>
        <end position="290"/>
    </location>
</feature>
<organism evidence="9 10">
    <name type="scientific">Coemansia javaensis</name>
    <dbReference type="NCBI Taxonomy" id="2761396"/>
    <lineage>
        <taxon>Eukaryota</taxon>
        <taxon>Fungi</taxon>
        <taxon>Fungi incertae sedis</taxon>
        <taxon>Zoopagomycota</taxon>
        <taxon>Kickxellomycotina</taxon>
        <taxon>Kickxellomycetes</taxon>
        <taxon>Kickxellales</taxon>
        <taxon>Kickxellaceae</taxon>
        <taxon>Coemansia</taxon>
    </lineage>
</organism>
<feature type="transmembrane region" description="Helical" evidence="7">
    <location>
        <begin position="20"/>
        <end position="40"/>
    </location>
</feature>
<dbReference type="GO" id="GO:0000139">
    <property type="term" value="C:Golgi membrane"/>
    <property type="evidence" value="ECO:0007669"/>
    <property type="project" value="TreeGrafter"/>
</dbReference>
<dbReference type="OrthoDB" id="8062037at2759"/>
<proteinExistence type="predicted"/>
<evidence type="ECO:0000256" key="2">
    <source>
        <dbReference type="ARBA" id="ARBA00022692"/>
    </source>
</evidence>
<dbReference type="Proteomes" id="UP001140217">
    <property type="component" value="Unassembled WGS sequence"/>
</dbReference>
<evidence type="ECO:0000256" key="7">
    <source>
        <dbReference type="SAM" id="Phobius"/>
    </source>
</evidence>
<dbReference type="GO" id="GO:0036503">
    <property type="term" value="P:ERAD pathway"/>
    <property type="evidence" value="ECO:0007669"/>
    <property type="project" value="TreeGrafter"/>
</dbReference>
<dbReference type="AlphaFoldDB" id="A0A9W8HIN6"/>
<dbReference type="InterPro" id="IPR001841">
    <property type="entry name" value="Znf_RING"/>
</dbReference>